<comment type="subcellular location">
    <subcellularLocation>
        <location evidence="1">Cytoplasm</location>
    </subcellularLocation>
</comment>
<dbReference type="Gene3D" id="2.170.260.10">
    <property type="entry name" value="paz domain"/>
    <property type="match status" value="1"/>
</dbReference>
<dbReference type="Proteomes" id="UP001329430">
    <property type="component" value="Chromosome 2"/>
</dbReference>
<dbReference type="FunFam" id="2.170.260.10:FF:000003">
    <property type="entry name" value="Piwi-like RNA-mediated gene silencing 2"/>
    <property type="match status" value="1"/>
</dbReference>
<evidence type="ECO:0000256" key="4">
    <source>
        <dbReference type="ARBA" id="ARBA00022782"/>
    </source>
</evidence>
<name>A0AAN7ZKT8_9COLE</name>
<organism evidence="11 12">
    <name type="scientific">Pyrocoelia pectoralis</name>
    <dbReference type="NCBI Taxonomy" id="417401"/>
    <lineage>
        <taxon>Eukaryota</taxon>
        <taxon>Metazoa</taxon>
        <taxon>Ecdysozoa</taxon>
        <taxon>Arthropoda</taxon>
        <taxon>Hexapoda</taxon>
        <taxon>Insecta</taxon>
        <taxon>Pterygota</taxon>
        <taxon>Neoptera</taxon>
        <taxon>Endopterygota</taxon>
        <taxon>Coleoptera</taxon>
        <taxon>Polyphaga</taxon>
        <taxon>Elateriformia</taxon>
        <taxon>Elateroidea</taxon>
        <taxon>Lampyridae</taxon>
        <taxon>Lampyrinae</taxon>
        <taxon>Pyrocoelia</taxon>
    </lineage>
</organism>
<dbReference type="InterPro" id="IPR036397">
    <property type="entry name" value="RNaseH_sf"/>
</dbReference>
<sequence>MGDQQRGRGRARGRSRGGAGDQGGPPQPRAPAPRARGPPGSAGQARGPPPGMGGGPPPQQAWGQRTQMQQARAPLPQQTHPAGGRATHRSDAPTEGQGAGGLVGDNGSDPLGARRGNMRGRRQLHEGPIMRTRPEALPTKKGVHGNPVRLNANYFKLMQKPDWSLYQYRVDFSPEEDRTNVKKGQFRRATQEVLNGYIFDGTVLYTSARLNPDPLELFVKDEQTNADVRISIRLVRDVAVGDYQYLQLFNIIMRKCLSHLKLQLVGRNFFDAVAKISIPEHQMELWPGYVTSIRQHENDILMCCEITHKVMRYDTVLQLLNECAQTDHTNYKKIFQSRIIGSVVLTEYNNRTYHIDDVDFNTSPSSKFSKRDGTSITYAQYFKDRYSLRITTMDQPMLVSRAKAREVRAGMAEIIHLVPELCRMTGLTDSQRANFQLMRALADHTRVGPGPRIQKLLAFSRRLREKPEIVRELQQYDLGLAQNLVEFPGRVLPVEKICCGNGGTYSAGAEVDWTRELRSNPMVHSVQLSTWVVVCPNRLKEKAQSFIQMLSRAAKGMHWSIPFPKLQEIRDDRTPSYLEGIDSSMNVYNPQLIMCVATNNKADRYASIKKKCCVEKAVPTQVILAKNLDSKGAMSIATKVAIQLNCKLGGAPWSIPLPYKNLMIVGYDVCHDASHKEKSYGALVATLNHECIRYFSSVTAHCSGEELSNDFALGIVKACRKWTAINGALPDKIMIYRDGVGDGQLPYVFQHEVKHIVSKLGELYGDESKVKLSFIVVSKRINTRIFSGTSNPSPGTVVDDVITLPERYDFFIVSQCVRQGTVSPTSYNVLFDTMGLDADKLQRLTYKLTHMYFNWSGAVRVPAPCQYAHKLAFLIGQFVQRTPSAELESVLYYL</sequence>
<feature type="compositionally biased region" description="Polar residues" evidence="8">
    <location>
        <begin position="65"/>
        <end position="80"/>
    </location>
</feature>
<dbReference type="InterPro" id="IPR036085">
    <property type="entry name" value="PAZ_dom_sf"/>
</dbReference>
<keyword evidence="4" id="KW-0221">Differentiation</keyword>
<keyword evidence="5" id="KW-0694">RNA-binding</keyword>
<dbReference type="CDD" id="cd02845">
    <property type="entry name" value="PAZ_piwi_like"/>
    <property type="match status" value="1"/>
</dbReference>
<keyword evidence="3" id="KW-0963">Cytoplasm</keyword>
<feature type="domain" description="PAZ" evidence="9">
    <location>
        <begin position="315"/>
        <end position="426"/>
    </location>
</feature>
<evidence type="ECO:0000256" key="2">
    <source>
        <dbReference type="ARBA" id="ARBA00022473"/>
    </source>
</evidence>
<evidence type="ECO:0000256" key="6">
    <source>
        <dbReference type="ARBA" id="ARBA00023158"/>
    </source>
</evidence>
<evidence type="ECO:0000256" key="5">
    <source>
        <dbReference type="ARBA" id="ARBA00022884"/>
    </source>
</evidence>
<dbReference type="SUPFAM" id="SSF101690">
    <property type="entry name" value="PAZ domain"/>
    <property type="match status" value="1"/>
</dbReference>
<dbReference type="GO" id="GO:0003723">
    <property type="term" value="F:RNA binding"/>
    <property type="evidence" value="ECO:0007669"/>
    <property type="project" value="UniProtKB-KW"/>
</dbReference>
<feature type="domain" description="Piwi" evidence="10">
    <location>
        <begin position="592"/>
        <end position="880"/>
    </location>
</feature>
<dbReference type="Pfam" id="PF02171">
    <property type="entry name" value="Piwi"/>
    <property type="match status" value="1"/>
</dbReference>
<keyword evidence="6" id="KW-0943">RNA-mediated gene silencing</keyword>
<dbReference type="InterPro" id="IPR003100">
    <property type="entry name" value="PAZ_dom"/>
</dbReference>
<dbReference type="PANTHER" id="PTHR22891">
    <property type="entry name" value="EUKARYOTIC TRANSLATION INITIATION FACTOR 2C"/>
    <property type="match status" value="1"/>
</dbReference>
<dbReference type="PROSITE" id="PS50821">
    <property type="entry name" value="PAZ"/>
    <property type="match status" value="1"/>
</dbReference>
<gene>
    <name evidence="11" type="ORF">RI129_002174</name>
</gene>
<evidence type="ECO:0000256" key="3">
    <source>
        <dbReference type="ARBA" id="ARBA00022490"/>
    </source>
</evidence>
<keyword evidence="12" id="KW-1185">Reference proteome</keyword>
<dbReference type="InterPro" id="IPR003165">
    <property type="entry name" value="Piwi"/>
</dbReference>
<dbReference type="InterPro" id="IPR012337">
    <property type="entry name" value="RNaseH-like_sf"/>
</dbReference>
<feature type="compositionally biased region" description="Low complexity" evidence="8">
    <location>
        <begin position="32"/>
        <end position="46"/>
    </location>
</feature>
<comment type="caution">
    <text evidence="11">The sequence shown here is derived from an EMBL/GenBank/DDBJ whole genome shotgun (WGS) entry which is preliminary data.</text>
</comment>
<evidence type="ECO:0000259" key="9">
    <source>
        <dbReference type="PROSITE" id="PS50821"/>
    </source>
</evidence>
<evidence type="ECO:0000256" key="1">
    <source>
        <dbReference type="ARBA" id="ARBA00004496"/>
    </source>
</evidence>
<feature type="compositionally biased region" description="Pro residues" evidence="8">
    <location>
        <begin position="47"/>
        <end position="59"/>
    </location>
</feature>
<protein>
    <submittedName>
        <fullName evidence="11">Uncharacterized protein</fullName>
    </submittedName>
</protein>
<keyword evidence="2" id="KW-0217">Developmental protein</keyword>
<dbReference type="PROSITE" id="PS50822">
    <property type="entry name" value="PIWI"/>
    <property type="match status" value="1"/>
</dbReference>
<dbReference type="Gene3D" id="3.40.50.2300">
    <property type="match status" value="1"/>
</dbReference>
<dbReference type="CDD" id="cd04658">
    <property type="entry name" value="Piwi_piwi-like_Euk"/>
    <property type="match status" value="1"/>
</dbReference>
<reference evidence="11 12" key="1">
    <citation type="journal article" date="2024" name="Insects">
        <title>An Improved Chromosome-Level Genome Assembly of the Firefly Pyrocoelia pectoralis.</title>
        <authorList>
            <person name="Fu X."/>
            <person name="Meyer-Rochow V.B."/>
            <person name="Ballantyne L."/>
            <person name="Zhu X."/>
        </authorList>
    </citation>
    <scope>NUCLEOTIDE SEQUENCE [LARGE SCALE GENOMIC DNA]</scope>
    <source>
        <strain evidence="11">XCY_ONT2</strain>
    </source>
</reference>
<accession>A0AAN7ZKT8</accession>
<dbReference type="AlphaFoldDB" id="A0AAN7ZKT8"/>
<dbReference type="Pfam" id="PF23278">
    <property type="entry name" value="Piwi_N"/>
    <property type="match status" value="1"/>
</dbReference>
<dbReference type="SUPFAM" id="SSF53098">
    <property type="entry name" value="Ribonuclease H-like"/>
    <property type="match status" value="1"/>
</dbReference>
<feature type="region of interest" description="Disordered" evidence="8">
    <location>
        <begin position="1"/>
        <end position="116"/>
    </location>
</feature>
<dbReference type="GO" id="GO:0030154">
    <property type="term" value="P:cell differentiation"/>
    <property type="evidence" value="ECO:0007669"/>
    <property type="project" value="UniProtKB-KW"/>
</dbReference>
<evidence type="ECO:0000256" key="8">
    <source>
        <dbReference type="SAM" id="MobiDB-lite"/>
    </source>
</evidence>
<comment type="similarity">
    <text evidence="7">Belongs to the argonaute family. Piwi subfamily.</text>
</comment>
<evidence type="ECO:0000313" key="11">
    <source>
        <dbReference type="EMBL" id="KAK5647282.1"/>
    </source>
</evidence>
<evidence type="ECO:0000256" key="7">
    <source>
        <dbReference type="ARBA" id="ARBA00038291"/>
    </source>
</evidence>
<dbReference type="Pfam" id="PF02170">
    <property type="entry name" value="PAZ"/>
    <property type="match status" value="1"/>
</dbReference>
<dbReference type="SMART" id="SM00950">
    <property type="entry name" value="Piwi"/>
    <property type="match status" value="1"/>
</dbReference>
<dbReference type="GO" id="GO:0005737">
    <property type="term" value="C:cytoplasm"/>
    <property type="evidence" value="ECO:0007669"/>
    <property type="project" value="UniProtKB-SubCell"/>
</dbReference>
<dbReference type="SMART" id="SM00949">
    <property type="entry name" value="PAZ"/>
    <property type="match status" value="1"/>
</dbReference>
<dbReference type="GO" id="GO:0140965">
    <property type="term" value="P:secondary piRNA processing"/>
    <property type="evidence" value="ECO:0007669"/>
    <property type="project" value="UniProtKB-ARBA"/>
</dbReference>
<dbReference type="FunFam" id="3.30.420.10:FF:000014">
    <property type="entry name" value="Piwi-like RNA-mediated gene silencing 1"/>
    <property type="match status" value="1"/>
</dbReference>
<proteinExistence type="inferred from homology"/>
<evidence type="ECO:0000313" key="12">
    <source>
        <dbReference type="Proteomes" id="UP001329430"/>
    </source>
</evidence>
<dbReference type="Gene3D" id="3.30.420.10">
    <property type="entry name" value="Ribonuclease H-like superfamily/Ribonuclease H"/>
    <property type="match status" value="1"/>
</dbReference>
<evidence type="ECO:0000259" key="10">
    <source>
        <dbReference type="PROSITE" id="PS50822"/>
    </source>
</evidence>
<dbReference type="EMBL" id="JAVRBK010000002">
    <property type="protein sequence ID" value="KAK5647282.1"/>
    <property type="molecule type" value="Genomic_DNA"/>
</dbReference>